<gene>
    <name evidence="1" type="ORF">NIES4072_55700</name>
</gene>
<dbReference type="AlphaFoldDB" id="A0A2R5G1C3"/>
<keyword evidence="2" id="KW-1185">Reference proteome</keyword>
<name>A0A2R5G1C3_NOSCO</name>
<dbReference type="Proteomes" id="UP000245124">
    <property type="component" value="Unassembled WGS sequence"/>
</dbReference>
<proteinExistence type="predicted"/>
<dbReference type="EMBL" id="BDUD01000001">
    <property type="protein sequence ID" value="GBG21881.1"/>
    <property type="molecule type" value="Genomic_DNA"/>
</dbReference>
<accession>A0A2R5G1C3</accession>
<sequence length="67" mass="7802">MDDVFKLKNKNSELLKVKVERVNPVPTTLQLRLLCNMTAEWHEDFRPFSSREYQSLVADIPMAYASS</sequence>
<protein>
    <submittedName>
        <fullName evidence="1">Uncharacterized protein</fullName>
    </submittedName>
</protein>
<evidence type="ECO:0000313" key="2">
    <source>
        <dbReference type="Proteomes" id="UP000245124"/>
    </source>
</evidence>
<comment type="caution">
    <text evidence="1">The sequence shown here is derived from an EMBL/GenBank/DDBJ whole genome shotgun (WGS) entry which is preliminary data.</text>
</comment>
<reference evidence="1 2" key="1">
    <citation type="submission" date="2017-06" db="EMBL/GenBank/DDBJ databases">
        <title>Genome sequencing of cyanobaciteial culture collection at National Institute for Environmental Studies (NIES).</title>
        <authorList>
            <person name="Hirose Y."/>
            <person name="Shimura Y."/>
            <person name="Fujisawa T."/>
            <person name="Nakamura Y."/>
            <person name="Kawachi M."/>
        </authorList>
    </citation>
    <scope>NUCLEOTIDE SEQUENCE [LARGE SCALE GENOMIC DNA]</scope>
    <source>
        <strain evidence="1 2">NIES-4072</strain>
    </source>
</reference>
<organism evidence="1 2">
    <name type="scientific">Nostoc commune NIES-4072</name>
    <dbReference type="NCBI Taxonomy" id="2005467"/>
    <lineage>
        <taxon>Bacteria</taxon>
        <taxon>Bacillati</taxon>
        <taxon>Cyanobacteriota</taxon>
        <taxon>Cyanophyceae</taxon>
        <taxon>Nostocales</taxon>
        <taxon>Nostocaceae</taxon>
        <taxon>Nostoc</taxon>
    </lineage>
</organism>
<evidence type="ECO:0000313" key="1">
    <source>
        <dbReference type="EMBL" id="GBG21881.1"/>
    </source>
</evidence>
<dbReference type="RefSeq" id="WP_369694366.1">
    <property type="nucleotide sequence ID" value="NZ_BDUD01000001.1"/>
</dbReference>